<name>A0ACC0Q377_RHOML</name>
<sequence length="180" mass="20438">METKNNKAKMEAIRRNLRFDDSSYIESEGLSGGLALWWTKDVEVDVELGTKNFMHVIVTEKSIPSCWAATFIYGCPVSECGLVDLEFKGTKFTWRNNRRGDNFIMECIDMAFANAKWRELHAQALVFVETAIGSDHNPLILNTIEALNKVGKPFKFESFSVTEEKCKEVVSEAWCQPNEG</sequence>
<gene>
    <name evidence="1" type="ORF">RHMOL_Rhmol01G0141300</name>
</gene>
<dbReference type="EMBL" id="CM046388">
    <property type="protein sequence ID" value="KAI8571719.1"/>
    <property type="molecule type" value="Genomic_DNA"/>
</dbReference>
<keyword evidence="2" id="KW-1185">Reference proteome</keyword>
<comment type="caution">
    <text evidence="1">The sequence shown here is derived from an EMBL/GenBank/DDBJ whole genome shotgun (WGS) entry which is preliminary data.</text>
</comment>
<protein>
    <submittedName>
        <fullName evidence="1">Uncharacterized protein</fullName>
    </submittedName>
</protein>
<reference evidence="1" key="1">
    <citation type="submission" date="2022-02" db="EMBL/GenBank/DDBJ databases">
        <title>Plant Genome Project.</title>
        <authorList>
            <person name="Zhang R.-G."/>
        </authorList>
    </citation>
    <scope>NUCLEOTIDE SEQUENCE</scope>
    <source>
        <strain evidence="1">AT1</strain>
    </source>
</reference>
<evidence type="ECO:0000313" key="1">
    <source>
        <dbReference type="EMBL" id="KAI8571719.1"/>
    </source>
</evidence>
<organism evidence="1 2">
    <name type="scientific">Rhododendron molle</name>
    <name type="common">Chinese azalea</name>
    <name type="synonym">Azalea mollis</name>
    <dbReference type="NCBI Taxonomy" id="49168"/>
    <lineage>
        <taxon>Eukaryota</taxon>
        <taxon>Viridiplantae</taxon>
        <taxon>Streptophyta</taxon>
        <taxon>Embryophyta</taxon>
        <taxon>Tracheophyta</taxon>
        <taxon>Spermatophyta</taxon>
        <taxon>Magnoliopsida</taxon>
        <taxon>eudicotyledons</taxon>
        <taxon>Gunneridae</taxon>
        <taxon>Pentapetalae</taxon>
        <taxon>asterids</taxon>
        <taxon>Ericales</taxon>
        <taxon>Ericaceae</taxon>
        <taxon>Ericoideae</taxon>
        <taxon>Rhodoreae</taxon>
        <taxon>Rhododendron</taxon>
    </lineage>
</organism>
<accession>A0ACC0Q377</accession>
<evidence type="ECO:0000313" key="2">
    <source>
        <dbReference type="Proteomes" id="UP001062846"/>
    </source>
</evidence>
<dbReference type="Proteomes" id="UP001062846">
    <property type="component" value="Chromosome 1"/>
</dbReference>
<proteinExistence type="predicted"/>